<evidence type="ECO:0000313" key="4">
    <source>
        <dbReference type="Proteomes" id="UP000035489"/>
    </source>
</evidence>
<dbReference type="PANTHER" id="PTHR42928:SF5">
    <property type="entry name" value="BLR1237 PROTEIN"/>
    <property type="match status" value="1"/>
</dbReference>
<dbReference type="Gene3D" id="3.40.190.10">
    <property type="entry name" value="Periplasmic binding protein-like II"/>
    <property type="match status" value="1"/>
</dbReference>
<comment type="similarity">
    <text evidence="1">Belongs to the UPF0065 (bug) family.</text>
</comment>
<dbReference type="InterPro" id="IPR042100">
    <property type="entry name" value="Bug_dom1"/>
</dbReference>
<dbReference type="PANTHER" id="PTHR42928">
    <property type="entry name" value="TRICARBOXYLATE-BINDING PROTEIN"/>
    <property type="match status" value="1"/>
</dbReference>
<sequence length="328" mass="35804">MNKEETVTFSRLKTAFCAGLAAVGLLVQPALAADYPHKTVKLVTHSSPGGGTDVFLRELIKHLSPIMDVTFVVENVRGGAGAKAIAYLAGSPADGSVFYGTTPSYINTSLLSKPEKTFEDLDPVVNLFQDPQIVFVRADSPYKTLKDVVEDAKKRPNQVRVGVSTPGSLDRQVMEQFKAETGTEVTIITHDGGGDVMLSVLNGTSNVGIGEIAELRGQIDAKKIRLITTYTEQRLPQFPDVPTAKEQGINLVVRKFRGIAGPKGLPREIVAAWEDATQKVLQDPKFKAWYEKDALIPAYMDQATYKKFTADFAEGQKAFFTKYGITTE</sequence>
<dbReference type="SUPFAM" id="SSF53850">
    <property type="entry name" value="Periplasmic binding protein-like II"/>
    <property type="match status" value="1"/>
</dbReference>
<comment type="caution">
    <text evidence="3">The sequence shown here is derived from an EMBL/GenBank/DDBJ whole genome shotgun (WGS) entry which is preliminary data.</text>
</comment>
<dbReference type="STRING" id="1225564.AA309_01685"/>
<dbReference type="Pfam" id="PF03401">
    <property type="entry name" value="TctC"/>
    <property type="match status" value="1"/>
</dbReference>
<evidence type="ECO:0008006" key="5">
    <source>
        <dbReference type="Google" id="ProtNLM"/>
    </source>
</evidence>
<keyword evidence="2" id="KW-0732">Signal</keyword>
<reference evidence="3 4" key="1">
    <citation type="submission" date="2015-05" db="EMBL/GenBank/DDBJ databases">
        <title>Draft genome sequence of Microvirga vignae strain BR3299, a novel nitrogen fixing bacteria isolated from Brazil semi-aired region.</title>
        <authorList>
            <person name="Zilli J.E."/>
            <person name="Passos S.R."/>
            <person name="Leite J."/>
            <person name="Baldani J.I."/>
            <person name="Xavier G.R."/>
            <person name="Rumjaneck N.G."/>
            <person name="Simoes-Araujo J.L."/>
        </authorList>
    </citation>
    <scope>NUCLEOTIDE SEQUENCE [LARGE SCALE GENOMIC DNA]</scope>
    <source>
        <strain evidence="3 4">BR3299</strain>
    </source>
</reference>
<organism evidence="3 4">
    <name type="scientific">Microvirga vignae</name>
    <dbReference type="NCBI Taxonomy" id="1225564"/>
    <lineage>
        <taxon>Bacteria</taxon>
        <taxon>Pseudomonadati</taxon>
        <taxon>Pseudomonadota</taxon>
        <taxon>Alphaproteobacteria</taxon>
        <taxon>Hyphomicrobiales</taxon>
        <taxon>Methylobacteriaceae</taxon>
        <taxon>Microvirga</taxon>
    </lineage>
</organism>
<dbReference type="OrthoDB" id="7250490at2"/>
<protein>
    <recommendedName>
        <fullName evidence="5">Tripartite tricarboxylate transporter substrate binding protein</fullName>
    </recommendedName>
</protein>
<dbReference type="PATRIC" id="fig|1225564.3.peg.4927"/>
<evidence type="ECO:0000256" key="1">
    <source>
        <dbReference type="ARBA" id="ARBA00006987"/>
    </source>
</evidence>
<dbReference type="InterPro" id="IPR005064">
    <property type="entry name" value="BUG"/>
</dbReference>
<proteinExistence type="inferred from homology"/>
<gene>
    <name evidence="3" type="ORF">AA309_01685</name>
</gene>
<evidence type="ECO:0000256" key="2">
    <source>
        <dbReference type="SAM" id="SignalP"/>
    </source>
</evidence>
<dbReference type="Proteomes" id="UP000035489">
    <property type="component" value="Unassembled WGS sequence"/>
</dbReference>
<feature type="signal peptide" evidence="2">
    <location>
        <begin position="1"/>
        <end position="32"/>
    </location>
</feature>
<dbReference type="AlphaFoldDB" id="A0A0H1RI04"/>
<dbReference type="EMBL" id="LCYG01000005">
    <property type="protein sequence ID" value="KLK94709.1"/>
    <property type="molecule type" value="Genomic_DNA"/>
</dbReference>
<feature type="chain" id="PRO_5002593304" description="Tripartite tricarboxylate transporter substrate binding protein" evidence="2">
    <location>
        <begin position="33"/>
        <end position="328"/>
    </location>
</feature>
<name>A0A0H1RI04_9HYPH</name>
<dbReference type="CDD" id="cd07012">
    <property type="entry name" value="PBP2_Bug_TTT"/>
    <property type="match status" value="1"/>
</dbReference>
<keyword evidence="4" id="KW-1185">Reference proteome</keyword>
<dbReference type="Gene3D" id="3.40.190.150">
    <property type="entry name" value="Bordetella uptake gene, domain 1"/>
    <property type="match status" value="1"/>
</dbReference>
<dbReference type="PIRSF" id="PIRSF017082">
    <property type="entry name" value="YflP"/>
    <property type="match status" value="1"/>
</dbReference>
<evidence type="ECO:0000313" key="3">
    <source>
        <dbReference type="EMBL" id="KLK94709.1"/>
    </source>
</evidence>
<accession>A0A0H1RI04</accession>